<keyword evidence="2" id="KW-1185">Reference proteome</keyword>
<proteinExistence type="predicted"/>
<sequence>MSNKERAIQLLDVIDEERMVYVVGILENLTGFGEIPNNETIAAMKELENGGGECFDTLDELWKSLELTRTGTHSDLFRQ</sequence>
<name>A0A3R8M3X6_9FIRM</name>
<organism evidence="1 2">
    <name type="scientific">Schaedlerella arabinosiphila</name>
    <dbReference type="NCBI Taxonomy" id="2044587"/>
    <lineage>
        <taxon>Bacteria</taxon>
        <taxon>Bacillati</taxon>
        <taxon>Bacillota</taxon>
        <taxon>Clostridia</taxon>
        <taxon>Lachnospirales</taxon>
        <taxon>Lachnospiraceae</taxon>
        <taxon>Schaedlerella</taxon>
    </lineage>
</organism>
<comment type="caution">
    <text evidence="1">The sequence shown here is derived from an EMBL/GenBank/DDBJ whole genome shotgun (WGS) entry which is preliminary data.</text>
</comment>
<evidence type="ECO:0000313" key="1">
    <source>
        <dbReference type="EMBL" id="RRK35415.1"/>
    </source>
</evidence>
<dbReference type="RefSeq" id="WP_125130871.1">
    <property type="nucleotide sequence ID" value="NZ_CASCYM010000016.1"/>
</dbReference>
<dbReference type="Proteomes" id="UP000274920">
    <property type="component" value="Unassembled WGS sequence"/>
</dbReference>
<accession>A0A3R8M3X6</accession>
<dbReference type="AlphaFoldDB" id="A0A3R8M3X6"/>
<reference evidence="1" key="1">
    <citation type="submission" date="2018-10" db="EMBL/GenBank/DDBJ databases">
        <title>Schaedlerella arabinophila gen. nov. sp. nov., isolated from the mouse intestinal tract and comparative analysis with the genome of the closely related altered Schaedler flora strain ASF502.</title>
        <authorList>
            <person name="Miyake S."/>
            <person name="Soh M."/>
            <person name="Seedorf H."/>
        </authorList>
    </citation>
    <scope>NUCLEOTIDE SEQUENCE [LARGE SCALE GENOMIC DNA]</scope>
    <source>
        <strain evidence="1">DSM 106076</strain>
    </source>
</reference>
<protein>
    <submittedName>
        <fullName evidence="1">Uncharacterized protein</fullName>
    </submittedName>
</protein>
<evidence type="ECO:0000313" key="2">
    <source>
        <dbReference type="Proteomes" id="UP000274920"/>
    </source>
</evidence>
<dbReference type="EMBL" id="RHJS01000002">
    <property type="protein sequence ID" value="RRK35415.1"/>
    <property type="molecule type" value="Genomic_DNA"/>
</dbReference>
<gene>
    <name evidence="1" type="ORF">EBB54_17865</name>
</gene>